<feature type="non-terminal residue" evidence="2">
    <location>
        <position position="1"/>
    </location>
</feature>
<dbReference type="AlphaFoldDB" id="A0A9X9PYE4"/>
<evidence type="ECO:0000313" key="2">
    <source>
        <dbReference type="EMBL" id="VCW77536.1"/>
    </source>
</evidence>
<evidence type="ECO:0000313" key="3">
    <source>
        <dbReference type="Proteomes" id="UP000269945"/>
    </source>
</evidence>
<name>A0A9X9PYE4_GULGU</name>
<keyword evidence="3" id="KW-1185">Reference proteome</keyword>
<evidence type="ECO:0000256" key="1">
    <source>
        <dbReference type="SAM" id="MobiDB-lite"/>
    </source>
</evidence>
<dbReference type="EMBL" id="CYRY02008955">
    <property type="protein sequence ID" value="VCW77536.1"/>
    <property type="molecule type" value="Genomic_DNA"/>
</dbReference>
<feature type="region of interest" description="Disordered" evidence="1">
    <location>
        <begin position="1"/>
        <end position="59"/>
    </location>
</feature>
<reference evidence="2 3" key="1">
    <citation type="submission" date="2018-10" db="EMBL/GenBank/DDBJ databases">
        <authorList>
            <person name="Ekblom R."/>
            <person name="Jareborg N."/>
        </authorList>
    </citation>
    <scope>NUCLEOTIDE SEQUENCE [LARGE SCALE GENOMIC DNA]</scope>
    <source>
        <tissue evidence="2">Muscle</tissue>
    </source>
</reference>
<accession>A0A9X9PYE4</accession>
<gene>
    <name evidence="2" type="ORF">BN2614_LOCUS3</name>
</gene>
<comment type="caution">
    <text evidence="2">The sequence shown here is derived from an EMBL/GenBank/DDBJ whole genome shotgun (WGS) entry which is preliminary data.</text>
</comment>
<protein>
    <submittedName>
        <fullName evidence="2">Uncharacterized protein</fullName>
    </submittedName>
</protein>
<proteinExistence type="predicted"/>
<dbReference type="Proteomes" id="UP000269945">
    <property type="component" value="Unassembled WGS sequence"/>
</dbReference>
<sequence length="103" mass="10516">SSQDGPVPGSEEASHGPGCSHHPDAGPHGLHPAAGHSLPSCSPLAEPSSSHQVSRKQGEGTSVISLQGFGTYLVSDVEPLSRVSSWLVVNLLPGTQACDLSRV</sequence>
<organism evidence="2 3">
    <name type="scientific">Gulo gulo</name>
    <name type="common">Wolverine</name>
    <name type="synonym">Gluton</name>
    <dbReference type="NCBI Taxonomy" id="48420"/>
    <lineage>
        <taxon>Eukaryota</taxon>
        <taxon>Metazoa</taxon>
        <taxon>Chordata</taxon>
        <taxon>Craniata</taxon>
        <taxon>Vertebrata</taxon>
        <taxon>Euteleostomi</taxon>
        <taxon>Mammalia</taxon>
        <taxon>Eutheria</taxon>
        <taxon>Laurasiatheria</taxon>
        <taxon>Carnivora</taxon>
        <taxon>Caniformia</taxon>
        <taxon>Musteloidea</taxon>
        <taxon>Mustelidae</taxon>
        <taxon>Guloninae</taxon>
        <taxon>Gulo</taxon>
    </lineage>
</organism>